<dbReference type="RefSeq" id="WP_125292679.1">
    <property type="nucleotide sequence ID" value="NZ_JAPTZM010000007.1"/>
</dbReference>
<evidence type="ECO:0000313" key="5">
    <source>
        <dbReference type="Proteomes" id="UP000275331"/>
    </source>
</evidence>
<keyword evidence="2" id="KW-1133">Transmembrane helix</keyword>
<accession>A0A427V5B5</accession>
<name>A0A427V5B5_9ENTR</name>
<dbReference type="OrthoDB" id="6584404at2"/>
<sequence>MTRSAQLIAREQFEAALQAIREASKSILSLLGNPVAEAKDPQWFLQQMDNARQHLGSWGLVAKRLHINDAELSQFTLQLRHLQQLVPQYESGAEVSSTALIAALRFVATLERVRLRQPLLHYNTELALSQPPQPRAARVQLRSLELTLKGLIREAWPDEVALVNHLKLLFGANKVRSWLKFAKPGDILSGMQFSELAQLVVDKKEFAKHYAAHFPESGALSFLIEPRKSLLTFLDDVRLIRNHALGQQPLSPVQMTLLDNYATAITAPLQQRHVQGKTLVNPASFNACDDNELEAWFADAEQKHQAMSGDIFEIRDVVDSPRHKPPRTREQREQLVVGVLWGAVGLVAVAIAVGGLHLVNQTQKPAVASPSTAYAAPVEREEPRDSTPRQQLNRMGIPWDENHFRSAIDRDDDRIARLFLQAGMEWKVSWTEQALASKQHKVLDLLLSYRVQMNEPKPCRRMIANLGHALAQGQPFTSIRKSYLKAFCATPEVVKRQASDAAQAQTRAAATRDKSDEKWAAIQKAIYNEIK</sequence>
<dbReference type="InterPro" id="IPR040816">
    <property type="entry name" value="STY4199_HEPN_dom"/>
</dbReference>
<dbReference type="Pfam" id="PF18729">
    <property type="entry name" value="HEPN_STY4199"/>
    <property type="match status" value="1"/>
</dbReference>
<evidence type="ECO:0000256" key="1">
    <source>
        <dbReference type="SAM" id="MobiDB-lite"/>
    </source>
</evidence>
<protein>
    <recommendedName>
        <fullName evidence="3">STY4199-like HEPN domain-containing protein</fullName>
    </recommendedName>
</protein>
<evidence type="ECO:0000259" key="3">
    <source>
        <dbReference type="Pfam" id="PF18729"/>
    </source>
</evidence>
<dbReference type="EMBL" id="RHXB01000003">
    <property type="protein sequence ID" value="RSE27940.1"/>
    <property type="molecule type" value="Genomic_DNA"/>
</dbReference>
<feature type="region of interest" description="Disordered" evidence="1">
    <location>
        <begin position="367"/>
        <end position="392"/>
    </location>
</feature>
<keyword evidence="2" id="KW-0472">Membrane</keyword>
<feature type="domain" description="STY4199-like HEPN" evidence="3">
    <location>
        <begin position="1"/>
        <end position="282"/>
    </location>
</feature>
<dbReference type="AlphaFoldDB" id="A0A427V5B5"/>
<keyword evidence="2" id="KW-0812">Transmembrane</keyword>
<evidence type="ECO:0000313" key="4">
    <source>
        <dbReference type="EMBL" id="RSE27940.1"/>
    </source>
</evidence>
<proteinExistence type="predicted"/>
<dbReference type="Proteomes" id="UP000275331">
    <property type="component" value="Unassembled WGS sequence"/>
</dbReference>
<organism evidence="4 5">
    <name type="scientific">Atlantibacter subterraneus</name>
    <dbReference type="NCBI Taxonomy" id="255519"/>
    <lineage>
        <taxon>Bacteria</taxon>
        <taxon>Pseudomonadati</taxon>
        <taxon>Pseudomonadota</taxon>
        <taxon>Gammaproteobacteria</taxon>
        <taxon>Enterobacterales</taxon>
        <taxon>Enterobacteriaceae</taxon>
        <taxon>Atlantibacter</taxon>
    </lineage>
</organism>
<feature type="compositionally biased region" description="Basic and acidic residues" evidence="1">
    <location>
        <begin position="378"/>
        <end position="387"/>
    </location>
</feature>
<gene>
    <name evidence="4" type="ORF">EGT71_06020</name>
</gene>
<comment type="caution">
    <text evidence="4">The sequence shown here is derived from an EMBL/GenBank/DDBJ whole genome shotgun (WGS) entry which is preliminary data.</text>
</comment>
<evidence type="ECO:0000256" key="2">
    <source>
        <dbReference type="SAM" id="Phobius"/>
    </source>
</evidence>
<reference evidence="4 5" key="1">
    <citation type="submission" date="2018-10" db="EMBL/GenBank/DDBJ databases">
        <title>Transmission dynamics of multidrug resistant bacteria on intensive care unit surfaces.</title>
        <authorList>
            <person name="D'Souza A.W."/>
            <person name="Potter R.F."/>
            <person name="Wallace M."/>
            <person name="Shupe A."/>
            <person name="Patel S."/>
            <person name="Sun S."/>
            <person name="Gul D."/>
            <person name="Kwon J.H."/>
            <person name="Andleeb S."/>
            <person name="Burnham C.-A.D."/>
            <person name="Dantas G."/>
        </authorList>
    </citation>
    <scope>NUCLEOTIDE SEQUENCE [LARGE SCALE GENOMIC DNA]</scope>
    <source>
        <strain evidence="4 5">AS_373</strain>
    </source>
</reference>
<feature type="transmembrane region" description="Helical" evidence="2">
    <location>
        <begin position="335"/>
        <end position="359"/>
    </location>
</feature>